<keyword evidence="3" id="KW-1185">Reference proteome</keyword>
<dbReference type="EMBL" id="OV696691">
    <property type="protein sequence ID" value="CAH1268413.1"/>
    <property type="molecule type" value="Genomic_DNA"/>
</dbReference>
<evidence type="ECO:0000313" key="3">
    <source>
        <dbReference type="Proteomes" id="UP000838412"/>
    </source>
</evidence>
<reference evidence="2" key="1">
    <citation type="submission" date="2022-01" db="EMBL/GenBank/DDBJ databases">
        <authorList>
            <person name="Braso-Vives M."/>
        </authorList>
    </citation>
    <scope>NUCLEOTIDE SEQUENCE</scope>
</reference>
<feature type="compositionally biased region" description="Basic and acidic residues" evidence="1">
    <location>
        <begin position="143"/>
        <end position="170"/>
    </location>
</feature>
<name>A0A8K0ETQ2_BRALA</name>
<organism evidence="2 3">
    <name type="scientific">Branchiostoma lanceolatum</name>
    <name type="common">Common lancelet</name>
    <name type="synonym">Amphioxus lanceolatum</name>
    <dbReference type="NCBI Taxonomy" id="7740"/>
    <lineage>
        <taxon>Eukaryota</taxon>
        <taxon>Metazoa</taxon>
        <taxon>Chordata</taxon>
        <taxon>Cephalochordata</taxon>
        <taxon>Leptocardii</taxon>
        <taxon>Amphioxiformes</taxon>
        <taxon>Branchiostomatidae</taxon>
        <taxon>Branchiostoma</taxon>
    </lineage>
</organism>
<evidence type="ECO:0000313" key="2">
    <source>
        <dbReference type="EMBL" id="CAH1268413.1"/>
    </source>
</evidence>
<dbReference type="Proteomes" id="UP000838412">
    <property type="component" value="Chromosome 6"/>
</dbReference>
<evidence type="ECO:0000256" key="1">
    <source>
        <dbReference type="SAM" id="MobiDB-lite"/>
    </source>
</evidence>
<accession>A0A8K0ETQ2</accession>
<dbReference type="AlphaFoldDB" id="A0A8K0ETQ2"/>
<gene>
    <name evidence="2" type="primary">Hypp3870</name>
    <name evidence="2" type="ORF">BLAG_LOCUS21358</name>
</gene>
<sequence>MSTPMGQIKQMERDLRGLRKSKLMSHFEFVEMYNAIERHHNDVRLASLTSKERDLKVQQQQDSAFFTIILSMMTEVNRAGNDQLQQLKRVHQWFRGNRKVLNSQPHFEQAYRELQGKLVLKFVDPEKEQKQKEKVQKRKKSPQRREEEHQAPQRLPEEEKDIGKEKDEITRLAVPSPVLEGTDTESVLTYEDDDVSIEDDHDDLIPATPPPDTEEPETGAEGQVICF</sequence>
<feature type="region of interest" description="Disordered" evidence="1">
    <location>
        <begin position="129"/>
        <end position="227"/>
    </location>
</feature>
<protein>
    <submittedName>
        <fullName evidence="2">Hypp3870 protein</fullName>
    </submittedName>
</protein>
<feature type="compositionally biased region" description="Acidic residues" evidence="1">
    <location>
        <begin position="190"/>
        <end position="202"/>
    </location>
</feature>
<dbReference type="OrthoDB" id="6288272at2759"/>
<proteinExistence type="predicted"/>